<accession>A0A143YJ56</accession>
<dbReference type="RefSeq" id="WP_245825703.1">
    <property type="nucleotide sequence ID" value="NZ_FJNE01000003.1"/>
</dbReference>
<dbReference type="Proteomes" id="UP000242754">
    <property type="component" value="Unassembled WGS sequence"/>
</dbReference>
<evidence type="ECO:0000313" key="5">
    <source>
        <dbReference type="Proteomes" id="UP000242754"/>
    </source>
</evidence>
<name>A0A143YJ56_9LACT</name>
<dbReference type="InterPro" id="IPR002068">
    <property type="entry name" value="A-crystallin/Hsp20_dom"/>
</dbReference>
<dbReference type="SUPFAM" id="SSF49764">
    <property type="entry name" value="HSP20-like chaperones"/>
    <property type="match status" value="1"/>
</dbReference>
<feature type="domain" description="SHSP" evidence="3">
    <location>
        <begin position="21"/>
        <end position="136"/>
    </location>
</feature>
<reference evidence="4 5" key="1">
    <citation type="submission" date="2016-02" db="EMBL/GenBank/DDBJ databases">
        <authorList>
            <person name="Wen L."/>
            <person name="He K."/>
            <person name="Yang H."/>
        </authorList>
    </citation>
    <scope>NUCLEOTIDE SEQUENCE [LARGE SCALE GENOMIC DNA]</scope>
    <source>
        <strain evidence="4">Trichococcus palustris</strain>
    </source>
</reference>
<organism evidence="4 5">
    <name type="scientific">Trichococcus palustris</name>
    <dbReference type="NCBI Taxonomy" id="140314"/>
    <lineage>
        <taxon>Bacteria</taxon>
        <taxon>Bacillati</taxon>
        <taxon>Bacillota</taxon>
        <taxon>Bacilli</taxon>
        <taxon>Lactobacillales</taxon>
        <taxon>Carnobacteriaceae</taxon>
        <taxon>Trichococcus</taxon>
    </lineage>
</organism>
<dbReference type="STRING" id="140314.SAMN04488076_11572"/>
<comment type="similarity">
    <text evidence="1 2">Belongs to the small heat shock protein (HSP20) family.</text>
</comment>
<evidence type="ECO:0000259" key="3">
    <source>
        <dbReference type="PROSITE" id="PS01031"/>
    </source>
</evidence>
<sequence>MPNELRKVNEFFDLFPDVGPMFQNRFFQDIKMDIHETEDNYQVTADLPGYAKEDITVDYDKDILSISAHRKSEKTDKDEEGHIIRQERSSGSVHREIYLKNVNEADITAALTDGVLKLVLPKLEKTAPPKRKIDIV</sequence>
<dbReference type="InterPro" id="IPR031107">
    <property type="entry name" value="Small_HSP"/>
</dbReference>
<dbReference type="AlphaFoldDB" id="A0A143YJ56"/>
<evidence type="ECO:0000313" key="4">
    <source>
        <dbReference type="EMBL" id="CZQ91952.1"/>
    </source>
</evidence>
<protein>
    <recommendedName>
        <fullName evidence="3">SHSP domain-containing protein</fullName>
    </recommendedName>
</protein>
<dbReference type="CDD" id="cd06471">
    <property type="entry name" value="ACD_LpsHSP_like"/>
    <property type="match status" value="1"/>
</dbReference>
<dbReference type="Gene3D" id="2.60.40.790">
    <property type="match status" value="1"/>
</dbReference>
<gene>
    <name evidence="4" type="ORF">Tpal_1488</name>
</gene>
<evidence type="ECO:0000256" key="1">
    <source>
        <dbReference type="PROSITE-ProRule" id="PRU00285"/>
    </source>
</evidence>
<dbReference type="EMBL" id="FJNE01000003">
    <property type="protein sequence ID" value="CZQ91952.1"/>
    <property type="molecule type" value="Genomic_DNA"/>
</dbReference>
<dbReference type="Pfam" id="PF00011">
    <property type="entry name" value="HSP20"/>
    <property type="match status" value="1"/>
</dbReference>
<proteinExistence type="inferred from homology"/>
<keyword evidence="5" id="KW-1185">Reference proteome</keyword>
<dbReference type="PANTHER" id="PTHR11527">
    <property type="entry name" value="HEAT-SHOCK PROTEIN 20 FAMILY MEMBER"/>
    <property type="match status" value="1"/>
</dbReference>
<dbReference type="PROSITE" id="PS01031">
    <property type="entry name" value="SHSP"/>
    <property type="match status" value="1"/>
</dbReference>
<evidence type="ECO:0000256" key="2">
    <source>
        <dbReference type="RuleBase" id="RU003616"/>
    </source>
</evidence>
<dbReference type="InterPro" id="IPR008978">
    <property type="entry name" value="HSP20-like_chaperone"/>
</dbReference>